<reference evidence="1" key="2">
    <citation type="submission" date="2020-09" db="EMBL/GenBank/DDBJ databases">
        <authorList>
            <person name="Sun Q."/>
            <person name="Ohkuma M."/>
        </authorList>
    </citation>
    <scope>NUCLEOTIDE SEQUENCE</scope>
    <source>
        <strain evidence="1">JCM 4391</strain>
    </source>
</reference>
<gene>
    <name evidence="1" type="ORF">GCM10010274_46270</name>
</gene>
<accession>A0A918M5V1</accession>
<evidence type="ECO:0000313" key="2">
    <source>
        <dbReference type="Proteomes" id="UP000636661"/>
    </source>
</evidence>
<keyword evidence="2" id="KW-1185">Reference proteome</keyword>
<dbReference type="Proteomes" id="UP000636661">
    <property type="component" value="Unassembled WGS sequence"/>
</dbReference>
<dbReference type="EMBL" id="BMTP01000012">
    <property type="protein sequence ID" value="GGU52101.1"/>
    <property type="molecule type" value="Genomic_DNA"/>
</dbReference>
<name>A0A918M5V1_9ACTN</name>
<protein>
    <submittedName>
        <fullName evidence="1">Uncharacterized protein</fullName>
    </submittedName>
</protein>
<comment type="caution">
    <text evidence="1">The sequence shown here is derived from an EMBL/GenBank/DDBJ whole genome shotgun (WGS) entry which is preliminary data.</text>
</comment>
<dbReference type="RefSeq" id="WP_189552874.1">
    <property type="nucleotide sequence ID" value="NZ_BMTP01000012.1"/>
</dbReference>
<dbReference type="AlphaFoldDB" id="A0A918M5V1"/>
<evidence type="ECO:0000313" key="1">
    <source>
        <dbReference type="EMBL" id="GGU52101.1"/>
    </source>
</evidence>
<organism evidence="1 2">
    <name type="scientific">Streptomyces lavendofoliae</name>
    <dbReference type="NCBI Taxonomy" id="67314"/>
    <lineage>
        <taxon>Bacteria</taxon>
        <taxon>Bacillati</taxon>
        <taxon>Actinomycetota</taxon>
        <taxon>Actinomycetes</taxon>
        <taxon>Kitasatosporales</taxon>
        <taxon>Streptomycetaceae</taxon>
        <taxon>Streptomyces</taxon>
    </lineage>
</organism>
<reference evidence="1" key="1">
    <citation type="journal article" date="2014" name="Int. J. Syst. Evol. Microbiol.">
        <title>Complete genome sequence of Corynebacterium casei LMG S-19264T (=DSM 44701T), isolated from a smear-ripened cheese.</title>
        <authorList>
            <consortium name="US DOE Joint Genome Institute (JGI-PGF)"/>
            <person name="Walter F."/>
            <person name="Albersmeier A."/>
            <person name="Kalinowski J."/>
            <person name="Ruckert C."/>
        </authorList>
    </citation>
    <scope>NUCLEOTIDE SEQUENCE</scope>
    <source>
        <strain evidence="1">JCM 4391</strain>
    </source>
</reference>
<sequence>MSAYDSAVQSLINGGYPERQAKEILSFALGEAQQRGFEAGRRATRAEVLREAAGHIEAEQKRSDDHEVSRFGKLDHESVLERDAVLAAVAELRLMADAAVSGSTAGGEQPEVVARPPLVRWRVEIYDPLAKEWVPSVPFLVRERAVERLNTEQIHSPRWADDATPVDRRLVRETTTYKVEEVAS</sequence>
<proteinExistence type="predicted"/>